<sequence length="183" mass="20172">MRDLVAGAGGVISNAVDMTKWLKALLNKGVNKDTNTTVIPSSVLDAVTTAQVSREGRPSGPHSSISGYGMGWHRESYKGHDFVWHSGGIPGFSTLVEFLPADDLGIVVLANADAKFQATLQLLTRIIDEALGLDTTTWEIATRHPEHQSLRHIVHHTLQDRPWQSRNEYFSRMSSSLEQVLDL</sequence>
<evidence type="ECO:0000313" key="4">
    <source>
        <dbReference type="Proteomes" id="UP000308730"/>
    </source>
</evidence>
<dbReference type="SUPFAM" id="SSF56601">
    <property type="entry name" value="beta-lactamase/transpeptidase-like"/>
    <property type="match status" value="1"/>
</dbReference>
<comment type="similarity">
    <text evidence="1">Belongs to the peptidase S12 family.</text>
</comment>
<protein>
    <recommendedName>
        <fullName evidence="2">Beta-lactamase-related domain-containing protein</fullName>
    </recommendedName>
</protein>
<comment type="caution">
    <text evidence="3">The sequence shown here is derived from an EMBL/GenBank/DDBJ whole genome shotgun (WGS) entry which is preliminary data.</text>
</comment>
<dbReference type="Pfam" id="PF00144">
    <property type="entry name" value="Beta-lactamase"/>
    <property type="match status" value="1"/>
</dbReference>
<name>A0A4S4MSL3_9APHY</name>
<dbReference type="PANTHER" id="PTHR46825:SF15">
    <property type="entry name" value="BETA-LACTAMASE-RELATED DOMAIN-CONTAINING PROTEIN"/>
    <property type="match status" value="1"/>
</dbReference>
<dbReference type="PANTHER" id="PTHR46825">
    <property type="entry name" value="D-ALANYL-D-ALANINE-CARBOXYPEPTIDASE/ENDOPEPTIDASE AMPH"/>
    <property type="match status" value="1"/>
</dbReference>
<dbReference type="Gene3D" id="3.40.710.10">
    <property type="entry name" value="DD-peptidase/beta-lactamase superfamily"/>
    <property type="match status" value="1"/>
</dbReference>
<dbReference type="Proteomes" id="UP000308730">
    <property type="component" value="Unassembled WGS sequence"/>
</dbReference>
<evidence type="ECO:0000256" key="1">
    <source>
        <dbReference type="ARBA" id="ARBA00038215"/>
    </source>
</evidence>
<keyword evidence="4" id="KW-1185">Reference proteome</keyword>
<gene>
    <name evidence="3" type="ORF">EUX98_g6035</name>
</gene>
<dbReference type="AlphaFoldDB" id="A0A4S4MSL3"/>
<feature type="domain" description="Beta-lactamase-related" evidence="2">
    <location>
        <begin position="7"/>
        <end position="115"/>
    </location>
</feature>
<dbReference type="OrthoDB" id="5946976at2759"/>
<evidence type="ECO:0000259" key="2">
    <source>
        <dbReference type="Pfam" id="PF00144"/>
    </source>
</evidence>
<dbReference type="InterPro" id="IPR012338">
    <property type="entry name" value="Beta-lactam/transpept-like"/>
</dbReference>
<dbReference type="InterPro" id="IPR001466">
    <property type="entry name" value="Beta-lactam-related"/>
</dbReference>
<dbReference type="InterPro" id="IPR050491">
    <property type="entry name" value="AmpC-like"/>
</dbReference>
<organism evidence="3 4">
    <name type="scientific">Antrodiella citrinella</name>
    <dbReference type="NCBI Taxonomy" id="2447956"/>
    <lineage>
        <taxon>Eukaryota</taxon>
        <taxon>Fungi</taxon>
        <taxon>Dikarya</taxon>
        <taxon>Basidiomycota</taxon>
        <taxon>Agaricomycotina</taxon>
        <taxon>Agaricomycetes</taxon>
        <taxon>Polyporales</taxon>
        <taxon>Steccherinaceae</taxon>
        <taxon>Antrodiella</taxon>
    </lineage>
</organism>
<reference evidence="3 4" key="1">
    <citation type="submission" date="2019-02" db="EMBL/GenBank/DDBJ databases">
        <title>Genome sequencing of the rare red list fungi Antrodiella citrinella (Flaviporus citrinellus).</title>
        <authorList>
            <person name="Buettner E."/>
            <person name="Kellner H."/>
        </authorList>
    </citation>
    <scope>NUCLEOTIDE SEQUENCE [LARGE SCALE GENOMIC DNA]</scope>
    <source>
        <strain evidence="3 4">DSM 108506</strain>
    </source>
</reference>
<dbReference type="EMBL" id="SGPM01000199">
    <property type="protein sequence ID" value="THH28151.1"/>
    <property type="molecule type" value="Genomic_DNA"/>
</dbReference>
<evidence type="ECO:0000313" key="3">
    <source>
        <dbReference type="EMBL" id="THH28151.1"/>
    </source>
</evidence>
<proteinExistence type="inferred from homology"/>
<accession>A0A4S4MSL3</accession>